<keyword evidence="1" id="KW-0472">Membrane</keyword>
<evidence type="ECO:0000313" key="4">
    <source>
        <dbReference type="Proteomes" id="UP000008810"/>
    </source>
</evidence>
<keyword evidence="4" id="KW-1185">Reference proteome</keyword>
<gene>
    <name evidence="2" type="ORF">BRADI_4g38573v3</name>
</gene>
<dbReference type="Gramene" id="PNT65199">
    <property type="protein sequence ID" value="PNT65199"/>
    <property type="gene ID" value="BRADI_4g38573v3"/>
</dbReference>
<reference evidence="3" key="3">
    <citation type="submission" date="2018-08" db="UniProtKB">
        <authorList>
            <consortium name="EnsemblPlants"/>
        </authorList>
    </citation>
    <scope>IDENTIFICATION</scope>
    <source>
        <strain evidence="3">cv. Bd21</strain>
    </source>
</reference>
<evidence type="ECO:0000313" key="2">
    <source>
        <dbReference type="EMBL" id="PNT65199.1"/>
    </source>
</evidence>
<evidence type="ECO:0000256" key="1">
    <source>
        <dbReference type="SAM" id="Phobius"/>
    </source>
</evidence>
<feature type="transmembrane region" description="Helical" evidence="1">
    <location>
        <begin position="20"/>
        <end position="42"/>
    </location>
</feature>
<dbReference type="AlphaFoldDB" id="A0A2K2CT40"/>
<dbReference type="InParanoid" id="A0A2K2CT40"/>
<dbReference type="EMBL" id="CM000883">
    <property type="protein sequence ID" value="PNT65199.1"/>
    <property type="molecule type" value="Genomic_DNA"/>
</dbReference>
<reference evidence="2 3" key="1">
    <citation type="journal article" date="2010" name="Nature">
        <title>Genome sequencing and analysis of the model grass Brachypodium distachyon.</title>
        <authorList>
            <consortium name="International Brachypodium Initiative"/>
        </authorList>
    </citation>
    <scope>NUCLEOTIDE SEQUENCE [LARGE SCALE GENOMIC DNA]</scope>
    <source>
        <strain evidence="2 3">Bd21</strain>
    </source>
</reference>
<evidence type="ECO:0000313" key="3">
    <source>
        <dbReference type="EnsemblPlants" id="PNT65199"/>
    </source>
</evidence>
<dbReference type="EnsemblPlants" id="PNT65199">
    <property type="protein sequence ID" value="PNT65199"/>
    <property type="gene ID" value="BRADI_4g38573v3"/>
</dbReference>
<name>A0A2K2CT40_BRADI</name>
<reference evidence="2" key="2">
    <citation type="submission" date="2017-06" db="EMBL/GenBank/DDBJ databases">
        <title>WGS assembly of Brachypodium distachyon.</title>
        <authorList>
            <consortium name="The International Brachypodium Initiative"/>
            <person name="Lucas S."/>
            <person name="Harmon-Smith M."/>
            <person name="Lail K."/>
            <person name="Tice H."/>
            <person name="Grimwood J."/>
            <person name="Bruce D."/>
            <person name="Barry K."/>
            <person name="Shu S."/>
            <person name="Lindquist E."/>
            <person name="Wang M."/>
            <person name="Pitluck S."/>
            <person name="Vogel J.P."/>
            <person name="Garvin D.F."/>
            <person name="Mockler T.C."/>
            <person name="Schmutz J."/>
            <person name="Rokhsar D."/>
            <person name="Bevan M.W."/>
        </authorList>
    </citation>
    <scope>NUCLEOTIDE SEQUENCE</scope>
    <source>
        <strain evidence="2">Bd21</strain>
    </source>
</reference>
<organism evidence="2">
    <name type="scientific">Brachypodium distachyon</name>
    <name type="common">Purple false brome</name>
    <name type="synonym">Trachynia distachya</name>
    <dbReference type="NCBI Taxonomy" id="15368"/>
    <lineage>
        <taxon>Eukaryota</taxon>
        <taxon>Viridiplantae</taxon>
        <taxon>Streptophyta</taxon>
        <taxon>Embryophyta</taxon>
        <taxon>Tracheophyta</taxon>
        <taxon>Spermatophyta</taxon>
        <taxon>Magnoliopsida</taxon>
        <taxon>Liliopsida</taxon>
        <taxon>Poales</taxon>
        <taxon>Poaceae</taxon>
        <taxon>BOP clade</taxon>
        <taxon>Pooideae</taxon>
        <taxon>Stipodae</taxon>
        <taxon>Brachypodieae</taxon>
        <taxon>Brachypodium</taxon>
    </lineage>
</organism>
<sequence>MLGSGELSKKLGPEKTGSTLFAAASIDVVSSFLGSLLILCSFCSLSSARGFLCASQRSAELAPRLGGLLPLSHLSHDDARPGFVLPPPLLMLPWLEDDEDVLLLPLLMGFLLMSQRAQESARPGFGYLGLEAVGGMMTMQGVVLLGGVGRRPGRSAAAALAVARSTDAIEIDSKVFLFLIRVRAAGDRSRRDVLDGERSMI</sequence>
<keyword evidence="1" id="KW-1133">Transmembrane helix</keyword>
<dbReference type="Proteomes" id="UP000008810">
    <property type="component" value="Chromosome 4"/>
</dbReference>
<protein>
    <submittedName>
        <fullName evidence="2 3">Uncharacterized protein</fullName>
    </submittedName>
</protein>
<accession>A0A2K2CT40</accession>
<proteinExistence type="predicted"/>
<keyword evidence="1" id="KW-0812">Transmembrane</keyword>